<reference evidence="1 2" key="2">
    <citation type="journal article" date="2013" name="Plant Cell Physiol.">
        <title>Rice Annotation Project Database (RAP-DB): an integrative and interactive database for rice genomics.</title>
        <authorList>
            <person name="Sakai H."/>
            <person name="Lee S.S."/>
            <person name="Tanaka T."/>
            <person name="Numa H."/>
            <person name="Kim J."/>
            <person name="Kawahara Y."/>
            <person name="Wakimoto H."/>
            <person name="Yang C.C."/>
            <person name="Iwamoto M."/>
            <person name="Abe T."/>
            <person name="Yamada Y."/>
            <person name="Muto A."/>
            <person name="Inokuchi H."/>
            <person name="Ikemura T."/>
            <person name="Matsumoto T."/>
            <person name="Sasaki T."/>
            <person name="Itoh T."/>
        </authorList>
    </citation>
    <scope>NUCLEOTIDE SEQUENCE [LARGE SCALE GENOMIC DNA]</scope>
    <source>
        <strain evidence="2">cv. Nipponbare</strain>
    </source>
</reference>
<reference evidence="1 2" key="3">
    <citation type="journal article" date="2013" name="Rice">
        <title>Improvement of the Oryza sativa Nipponbare reference genome using next generation sequence and optical map data.</title>
        <authorList>
            <person name="Kawahara Y."/>
            <person name="de la Bastide M."/>
            <person name="Hamilton J.P."/>
            <person name="Kanamori H."/>
            <person name="McCombie W.R."/>
            <person name="Ouyang S."/>
            <person name="Schwartz D.C."/>
            <person name="Tanaka T."/>
            <person name="Wu J."/>
            <person name="Zhou S."/>
            <person name="Childs K.L."/>
            <person name="Davidson R.M."/>
            <person name="Lin H."/>
            <person name="Quesada-Ocampo L."/>
            <person name="Vaillancourt B."/>
            <person name="Sakai H."/>
            <person name="Lee S.S."/>
            <person name="Kim J."/>
            <person name="Numa H."/>
            <person name="Itoh T."/>
            <person name="Buell C.R."/>
            <person name="Matsumoto T."/>
        </authorList>
    </citation>
    <scope>NUCLEOTIDE SEQUENCE [LARGE SCALE GENOMIC DNA]</scope>
    <source>
        <strain evidence="2">cv. Nipponbare</strain>
    </source>
</reference>
<proteinExistence type="predicted"/>
<dbReference type="Proteomes" id="UP000059680">
    <property type="component" value="Chromosome 11"/>
</dbReference>
<keyword evidence="2" id="KW-1185">Reference proteome</keyword>
<dbReference type="PaxDb" id="39947-A0A0P0Y2Q8"/>
<reference evidence="2" key="1">
    <citation type="journal article" date="2005" name="Nature">
        <title>The map-based sequence of the rice genome.</title>
        <authorList>
            <consortium name="International rice genome sequencing project (IRGSP)"/>
            <person name="Matsumoto T."/>
            <person name="Wu J."/>
            <person name="Kanamori H."/>
            <person name="Katayose Y."/>
            <person name="Fujisawa M."/>
            <person name="Namiki N."/>
            <person name="Mizuno H."/>
            <person name="Yamamoto K."/>
            <person name="Antonio B.A."/>
            <person name="Baba T."/>
            <person name="Sakata K."/>
            <person name="Nagamura Y."/>
            <person name="Aoki H."/>
            <person name="Arikawa K."/>
            <person name="Arita K."/>
            <person name="Bito T."/>
            <person name="Chiden Y."/>
            <person name="Fujitsuka N."/>
            <person name="Fukunaka R."/>
            <person name="Hamada M."/>
            <person name="Harada C."/>
            <person name="Hayashi A."/>
            <person name="Hijishita S."/>
            <person name="Honda M."/>
            <person name="Hosokawa S."/>
            <person name="Ichikawa Y."/>
            <person name="Idonuma A."/>
            <person name="Iijima M."/>
            <person name="Ikeda M."/>
            <person name="Ikeno M."/>
            <person name="Ito K."/>
            <person name="Ito S."/>
            <person name="Ito T."/>
            <person name="Ito Y."/>
            <person name="Ito Y."/>
            <person name="Iwabuchi A."/>
            <person name="Kamiya K."/>
            <person name="Karasawa W."/>
            <person name="Kurita K."/>
            <person name="Katagiri S."/>
            <person name="Kikuta A."/>
            <person name="Kobayashi H."/>
            <person name="Kobayashi N."/>
            <person name="Machita K."/>
            <person name="Maehara T."/>
            <person name="Masukawa M."/>
            <person name="Mizubayashi T."/>
            <person name="Mukai Y."/>
            <person name="Nagasaki H."/>
            <person name="Nagata Y."/>
            <person name="Naito S."/>
            <person name="Nakashima M."/>
            <person name="Nakama Y."/>
            <person name="Nakamichi Y."/>
            <person name="Nakamura M."/>
            <person name="Meguro A."/>
            <person name="Negishi M."/>
            <person name="Ohta I."/>
            <person name="Ohta T."/>
            <person name="Okamoto M."/>
            <person name="Ono N."/>
            <person name="Saji S."/>
            <person name="Sakaguchi M."/>
            <person name="Sakai K."/>
            <person name="Shibata M."/>
            <person name="Shimokawa T."/>
            <person name="Song J."/>
            <person name="Takazaki Y."/>
            <person name="Terasawa K."/>
            <person name="Tsugane M."/>
            <person name="Tsuji K."/>
            <person name="Ueda S."/>
            <person name="Waki K."/>
            <person name="Yamagata H."/>
            <person name="Yamamoto M."/>
            <person name="Yamamoto S."/>
            <person name="Yamane H."/>
            <person name="Yoshiki S."/>
            <person name="Yoshihara R."/>
            <person name="Yukawa K."/>
            <person name="Zhong H."/>
            <person name="Yano M."/>
            <person name="Yuan Q."/>
            <person name="Ouyang S."/>
            <person name="Liu J."/>
            <person name="Jones K.M."/>
            <person name="Gansberger K."/>
            <person name="Moffat K."/>
            <person name="Hill J."/>
            <person name="Bera J."/>
            <person name="Fadrosh D."/>
            <person name="Jin S."/>
            <person name="Johri S."/>
            <person name="Kim M."/>
            <person name="Overton L."/>
            <person name="Reardon M."/>
            <person name="Tsitrin T."/>
            <person name="Vuong H."/>
            <person name="Weaver B."/>
            <person name="Ciecko A."/>
            <person name="Tallon L."/>
            <person name="Jackson J."/>
            <person name="Pai G."/>
            <person name="Aken S.V."/>
            <person name="Utterback T."/>
            <person name="Reidmuller S."/>
            <person name="Feldblyum T."/>
            <person name="Hsiao J."/>
            <person name="Zismann V."/>
            <person name="Iobst S."/>
            <person name="de Vazeille A.R."/>
            <person name="Buell C.R."/>
            <person name="Ying K."/>
            <person name="Li Y."/>
            <person name="Lu T."/>
            <person name="Huang Y."/>
            <person name="Zhao Q."/>
            <person name="Feng Q."/>
            <person name="Zhang L."/>
            <person name="Zhu J."/>
            <person name="Weng Q."/>
            <person name="Mu J."/>
            <person name="Lu Y."/>
            <person name="Fan D."/>
            <person name="Liu Y."/>
            <person name="Guan J."/>
            <person name="Zhang Y."/>
            <person name="Yu S."/>
            <person name="Liu X."/>
            <person name="Zhang Y."/>
            <person name="Hong G."/>
            <person name="Han B."/>
            <person name="Choisne N."/>
            <person name="Demange N."/>
            <person name="Orjeda G."/>
            <person name="Samain S."/>
            <person name="Cattolico L."/>
            <person name="Pelletier E."/>
            <person name="Couloux A."/>
            <person name="Segurens B."/>
            <person name="Wincker P."/>
            <person name="D'Hont A."/>
            <person name="Scarpelli C."/>
            <person name="Weissenbach J."/>
            <person name="Salanoubat M."/>
            <person name="Quetier F."/>
            <person name="Yu Y."/>
            <person name="Kim H.R."/>
            <person name="Rambo T."/>
            <person name="Currie J."/>
            <person name="Collura K."/>
            <person name="Luo M."/>
            <person name="Yang T."/>
            <person name="Ammiraju J.S.S."/>
            <person name="Engler F."/>
            <person name="Soderlund C."/>
            <person name="Wing R.A."/>
            <person name="Palmer L.E."/>
            <person name="de la Bastide M."/>
            <person name="Spiegel L."/>
            <person name="Nascimento L."/>
            <person name="Zutavern T."/>
            <person name="O'Shaughnessy A."/>
            <person name="Dike S."/>
            <person name="Dedhia N."/>
            <person name="Preston R."/>
            <person name="Balija V."/>
            <person name="McCombie W.R."/>
            <person name="Chow T."/>
            <person name="Chen H."/>
            <person name="Chung M."/>
            <person name="Chen C."/>
            <person name="Shaw J."/>
            <person name="Wu H."/>
            <person name="Hsiao K."/>
            <person name="Chao Y."/>
            <person name="Chu M."/>
            <person name="Cheng C."/>
            <person name="Hour A."/>
            <person name="Lee P."/>
            <person name="Lin S."/>
            <person name="Lin Y."/>
            <person name="Liou J."/>
            <person name="Liu S."/>
            <person name="Hsing Y."/>
            <person name="Raghuvanshi S."/>
            <person name="Mohanty A."/>
            <person name="Bharti A.K."/>
            <person name="Gaur A."/>
            <person name="Gupta V."/>
            <person name="Kumar D."/>
            <person name="Ravi V."/>
            <person name="Vij S."/>
            <person name="Kapur A."/>
            <person name="Khurana P."/>
            <person name="Khurana P."/>
            <person name="Khurana J.P."/>
            <person name="Tyagi A.K."/>
            <person name="Gaikwad K."/>
            <person name="Singh A."/>
            <person name="Dalal V."/>
            <person name="Srivastava S."/>
            <person name="Dixit A."/>
            <person name="Pal A.K."/>
            <person name="Ghazi I.A."/>
            <person name="Yadav M."/>
            <person name="Pandit A."/>
            <person name="Bhargava A."/>
            <person name="Sureshbabu K."/>
            <person name="Batra K."/>
            <person name="Sharma T.R."/>
            <person name="Mohapatra T."/>
            <person name="Singh N.K."/>
            <person name="Messing J."/>
            <person name="Nelson A.B."/>
            <person name="Fuks G."/>
            <person name="Kavchok S."/>
            <person name="Keizer G."/>
            <person name="Linton E."/>
            <person name="Llaca V."/>
            <person name="Song R."/>
            <person name="Tanyolac B."/>
            <person name="Young S."/>
            <person name="Ho-Il K."/>
            <person name="Hahn J.H."/>
            <person name="Sangsakoo G."/>
            <person name="Vanavichit A."/>
            <person name="de Mattos Luiz.A.T."/>
            <person name="Zimmer P.D."/>
            <person name="Malone G."/>
            <person name="Dellagostin O."/>
            <person name="de Oliveira A.C."/>
            <person name="Bevan M."/>
            <person name="Bancroft I."/>
            <person name="Minx P."/>
            <person name="Cordum H."/>
            <person name="Wilson R."/>
            <person name="Cheng Z."/>
            <person name="Jin W."/>
            <person name="Jiang J."/>
            <person name="Leong S.A."/>
            <person name="Iwama H."/>
            <person name="Gojobori T."/>
            <person name="Itoh T."/>
            <person name="Niimura Y."/>
            <person name="Fujii Y."/>
            <person name="Habara T."/>
            <person name="Sakai H."/>
            <person name="Sato Y."/>
            <person name="Wilson G."/>
            <person name="Kumar K."/>
            <person name="McCouch S."/>
            <person name="Juretic N."/>
            <person name="Hoen D."/>
            <person name="Wright S."/>
            <person name="Bruskiewich R."/>
            <person name="Bureau T."/>
            <person name="Miyao A."/>
            <person name="Hirochika H."/>
            <person name="Nishikawa T."/>
            <person name="Kadowaki K."/>
            <person name="Sugiura M."/>
            <person name="Burr B."/>
            <person name="Sasaki T."/>
        </authorList>
    </citation>
    <scope>NUCLEOTIDE SEQUENCE [LARGE SCALE GENOMIC DNA]</scope>
    <source>
        <strain evidence="2">cv. Nipponbare</strain>
    </source>
</reference>
<dbReference type="InParanoid" id="A0A0P0Y2Q8"/>
<organism evidence="1 2">
    <name type="scientific">Oryza sativa subsp. japonica</name>
    <name type="common">Rice</name>
    <dbReference type="NCBI Taxonomy" id="39947"/>
    <lineage>
        <taxon>Eukaryota</taxon>
        <taxon>Viridiplantae</taxon>
        <taxon>Streptophyta</taxon>
        <taxon>Embryophyta</taxon>
        <taxon>Tracheophyta</taxon>
        <taxon>Spermatophyta</taxon>
        <taxon>Magnoliopsida</taxon>
        <taxon>Liliopsida</taxon>
        <taxon>Poales</taxon>
        <taxon>Poaceae</taxon>
        <taxon>BOP clade</taxon>
        <taxon>Oryzoideae</taxon>
        <taxon>Oryzeae</taxon>
        <taxon>Oryzinae</taxon>
        <taxon>Oryza</taxon>
        <taxon>Oryza sativa</taxon>
    </lineage>
</organism>
<evidence type="ECO:0000313" key="2">
    <source>
        <dbReference type="Proteomes" id="UP000059680"/>
    </source>
</evidence>
<dbReference type="AlphaFoldDB" id="A0A0P0Y2Q8"/>
<protein>
    <submittedName>
        <fullName evidence="1">Os11g0512750 protein</fullName>
    </submittedName>
</protein>
<sequence length="84" mass="9106">MAGKEGRQVEWTGALALAESGRYGDRDGGGIEVRVVLLYVEMDAFRAHSTAGIARDVNTLYNACSARLGLLPAEFGLVHPIRCW</sequence>
<accession>A0A0P0Y2Q8</accession>
<evidence type="ECO:0000313" key="1">
    <source>
        <dbReference type="EMBL" id="BAT14172.1"/>
    </source>
</evidence>
<name>A0A0P0Y2Q8_ORYSJ</name>
<dbReference type="EMBL" id="AP014967">
    <property type="protein sequence ID" value="BAT14172.1"/>
    <property type="molecule type" value="Genomic_DNA"/>
</dbReference>
<gene>
    <name evidence="1" type="ordered locus">Os11g0512750</name>
    <name evidence="1" type="ORF">OSNPB_110512750</name>
</gene>